<dbReference type="EMBL" id="JAEAOA010001954">
    <property type="protein sequence ID" value="KAK3579222.1"/>
    <property type="molecule type" value="Genomic_DNA"/>
</dbReference>
<feature type="region of interest" description="Disordered" evidence="1">
    <location>
        <begin position="201"/>
        <end position="220"/>
    </location>
</feature>
<sequence>MIKYMRTISIVKKSDAVGKVEIPTTLTKIVSFELEKIVLGKSWDSERLIFRSRASSLMTIHLFEGDILKLEMCPGNATNVSMHDVVYSNDGNSDLVNITIDRKEFASFHSVHGGDWGHLWNEFYHVNSSGSKISMSAGLQSMYISVQEADCYGIELDKIEVELDEHTDSASFWCGYELRESIAKSDCMKIINLKDDSYTTTTTKTSTSEAEGHVSPYSKGTEQTSTITTVYTAVKNEAFGQPTVKQKSYKSDCSDATNVNLEFSFLEIKDTTLTIQNTNLVKPFTVESRTNITDKDSCKSTIWRLGVADKSNAEFSQITPQTNVNFLIQNDKDDSSHFPGQIDNTKTSWILLTFSLLRENVLDAASNAFLTVGLKDLTTNITIDLRYYDWSKENLSEPYSNLYLPGRNVMGWSIPASSISPLHYNHLYMFFSKAENRQV</sequence>
<reference evidence="2" key="1">
    <citation type="journal article" date="2021" name="Genome Biol. Evol.">
        <title>A High-Quality Reference Genome for a Parasitic Bivalve with Doubly Uniparental Inheritance (Bivalvia: Unionida).</title>
        <authorList>
            <person name="Smith C.H."/>
        </authorList>
    </citation>
    <scope>NUCLEOTIDE SEQUENCE</scope>
    <source>
        <strain evidence="2">CHS0354</strain>
    </source>
</reference>
<evidence type="ECO:0000313" key="2">
    <source>
        <dbReference type="EMBL" id="KAK3579222.1"/>
    </source>
</evidence>
<name>A0AAE0RT95_9BIVA</name>
<organism evidence="2 3">
    <name type="scientific">Potamilus streckersoni</name>
    <dbReference type="NCBI Taxonomy" id="2493646"/>
    <lineage>
        <taxon>Eukaryota</taxon>
        <taxon>Metazoa</taxon>
        <taxon>Spiralia</taxon>
        <taxon>Lophotrochozoa</taxon>
        <taxon>Mollusca</taxon>
        <taxon>Bivalvia</taxon>
        <taxon>Autobranchia</taxon>
        <taxon>Heteroconchia</taxon>
        <taxon>Palaeoheterodonta</taxon>
        <taxon>Unionida</taxon>
        <taxon>Unionoidea</taxon>
        <taxon>Unionidae</taxon>
        <taxon>Ambleminae</taxon>
        <taxon>Lampsilini</taxon>
        <taxon>Potamilus</taxon>
    </lineage>
</organism>
<keyword evidence="3" id="KW-1185">Reference proteome</keyword>
<dbReference type="AlphaFoldDB" id="A0AAE0RT95"/>
<dbReference type="Proteomes" id="UP001195483">
    <property type="component" value="Unassembled WGS sequence"/>
</dbReference>
<reference evidence="2" key="3">
    <citation type="submission" date="2023-05" db="EMBL/GenBank/DDBJ databases">
        <authorList>
            <person name="Smith C.H."/>
        </authorList>
    </citation>
    <scope>NUCLEOTIDE SEQUENCE</scope>
    <source>
        <strain evidence="2">CHS0354</strain>
        <tissue evidence="2">Mantle</tissue>
    </source>
</reference>
<accession>A0AAE0RT95</accession>
<comment type="caution">
    <text evidence="2">The sequence shown here is derived from an EMBL/GenBank/DDBJ whole genome shotgun (WGS) entry which is preliminary data.</text>
</comment>
<evidence type="ECO:0000313" key="3">
    <source>
        <dbReference type="Proteomes" id="UP001195483"/>
    </source>
</evidence>
<reference evidence="2" key="2">
    <citation type="journal article" date="2021" name="Genome Biol. Evol.">
        <title>Developing a high-quality reference genome for a parasitic bivalve with doubly uniparental inheritance (Bivalvia: Unionida).</title>
        <authorList>
            <person name="Smith C.H."/>
        </authorList>
    </citation>
    <scope>NUCLEOTIDE SEQUENCE</scope>
    <source>
        <strain evidence="2">CHS0354</strain>
        <tissue evidence="2">Mantle</tissue>
    </source>
</reference>
<evidence type="ECO:0000256" key="1">
    <source>
        <dbReference type="SAM" id="MobiDB-lite"/>
    </source>
</evidence>
<protein>
    <submittedName>
        <fullName evidence="2">Uncharacterized protein</fullName>
    </submittedName>
</protein>
<proteinExistence type="predicted"/>
<gene>
    <name evidence="2" type="ORF">CHS0354_033289</name>
</gene>